<name>A0A067MQW1_BOTB1</name>
<sequence length="203" mass="22783">MADAPNAGTNISLAVKGVEEAPSLDLTVTLMWEADADYQFINGLRTEYYPHELLHNPAHIGLFTRVTVPPQLFPKIQADIMEIAMRQTSFHFEFERAPVPWGKCVVLPAISSQLVHLRGVLNSRWASAEIVDLSERRGYQPHVTIHGRVSAAKARSVHKLVKQSLAARTRIAGRPQGRAIGINLWEFVKDQPWRHLASYPFST</sequence>
<organism evidence="1 2">
    <name type="scientific">Botryobasidium botryosum (strain FD-172 SS1)</name>
    <dbReference type="NCBI Taxonomy" id="930990"/>
    <lineage>
        <taxon>Eukaryota</taxon>
        <taxon>Fungi</taxon>
        <taxon>Dikarya</taxon>
        <taxon>Basidiomycota</taxon>
        <taxon>Agaricomycotina</taxon>
        <taxon>Agaricomycetes</taxon>
        <taxon>Cantharellales</taxon>
        <taxon>Botryobasidiaceae</taxon>
        <taxon>Botryobasidium</taxon>
    </lineage>
</organism>
<dbReference type="HOGENOM" id="CLU_1348727_0_0_1"/>
<gene>
    <name evidence="1" type="ORF">BOTBODRAFT_171656</name>
</gene>
<protein>
    <recommendedName>
        <fullName evidence="3">2'-5' RNA ligase family protein</fullName>
    </recommendedName>
</protein>
<accession>A0A067MQW1</accession>
<evidence type="ECO:0000313" key="1">
    <source>
        <dbReference type="EMBL" id="KDQ17959.1"/>
    </source>
</evidence>
<dbReference type="InterPro" id="IPR009097">
    <property type="entry name" value="Cyclic_Pdiesterase"/>
</dbReference>
<dbReference type="AlphaFoldDB" id="A0A067MQW1"/>
<dbReference type="OrthoDB" id="3245928at2759"/>
<evidence type="ECO:0000313" key="2">
    <source>
        <dbReference type="Proteomes" id="UP000027195"/>
    </source>
</evidence>
<evidence type="ECO:0008006" key="3">
    <source>
        <dbReference type="Google" id="ProtNLM"/>
    </source>
</evidence>
<dbReference type="Proteomes" id="UP000027195">
    <property type="component" value="Unassembled WGS sequence"/>
</dbReference>
<proteinExistence type="predicted"/>
<dbReference type="Pfam" id="PF13563">
    <property type="entry name" value="2_5_RNA_ligase2"/>
    <property type="match status" value="1"/>
</dbReference>
<reference evidence="2" key="1">
    <citation type="journal article" date="2014" name="Proc. Natl. Acad. Sci. U.S.A.">
        <title>Extensive sampling of basidiomycete genomes demonstrates inadequacy of the white-rot/brown-rot paradigm for wood decay fungi.</title>
        <authorList>
            <person name="Riley R."/>
            <person name="Salamov A.A."/>
            <person name="Brown D.W."/>
            <person name="Nagy L.G."/>
            <person name="Floudas D."/>
            <person name="Held B.W."/>
            <person name="Levasseur A."/>
            <person name="Lombard V."/>
            <person name="Morin E."/>
            <person name="Otillar R."/>
            <person name="Lindquist E.A."/>
            <person name="Sun H."/>
            <person name="LaButti K.M."/>
            <person name="Schmutz J."/>
            <person name="Jabbour D."/>
            <person name="Luo H."/>
            <person name="Baker S.E."/>
            <person name="Pisabarro A.G."/>
            <person name="Walton J.D."/>
            <person name="Blanchette R.A."/>
            <person name="Henrissat B."/>
            <person name="Martin F."/>
            <person name="Cullen D."/>
            <person name="Hibbett D.S."/>
            <person name="Grigoriev I.V."/>
        </authorList>
    </citation>
    <scope>NUCLEOTIDE SEQUENCE [LARGE SCALE GENOMIC DNA]</scope>
    <source>
        <strain evidence="2">FD-172 SS1</strain>
    </source>
</reference>
<keyword evidence="2" id="KW-1185">Reference proteome</keyword>
<dbReference type="InParanoid" id="A0A067MQW1"/>
<dbReference type="Gene3D" id="3.90.1140.10">
    <property type="entry name" value="Cyclic phosphodiesterase"/>
    <property type="match status" value="1"/>
</dbReference>
<dbReference type="EMBL" id="KL198022">
    <property type="protein sequence ID" value="KDQ17959.1"/>
    <property type="molecule type" value="Genomic_DNA"/>
</dbReference>
<dbReference type="SUPFAM" id="SSF55144">
    <property type="entry name" value="LigT-like"/>
    <property type="match status" value="1"/>
</dbReference>